<dbReference type="AlphaFoldDB" id="A0A1Y4LQV5"/>
<organism evidence="2 3">
    <name type="scientific">Butyricicoccus pullicaecorum</name>
    <dbReference type="NCBI Taxonomy" id="501571"/>
    <lineage>
        <taxon>Bacteria</taxon>
        <taxon>Bacillati</taxon>
        <taxon>Bacillota</taxon>
        <taxon>Clostridia</taxon>
        <taxon>Eubacteriales</taxon>
        <taxon>Butyricicoccaceae</taxon>
        <taxon>Butyricicoccus</taxon>
    </lineage>
</organism>
<evidence type="ECO:0000259" key="1">
    <source>
        <dbReference type="Pfam" id="PF04448"/>
    </source>
</evidence>
<comment type="caution">
    <text evidence="2">The sequence shown here is derived from an EMBL/GenBank/DDBJ whole genome shotgun (WGS) entry which is preliminary data.</text>
</comment>
<evidence type="ECO:0000313" key="2">
    <source>
        <dbReference type="EMBL" id="OUP59063.1"/>
    </source>
</evidence>
<evidence type="ECO:0000313" key="3">
    <source>
        <dbReference type="Proteomes" id="UP000195326"/>
    </source>
</evidence>
<dbReference type="EMBL" id="NFKL01000007">
    <property type="protein sequence ID" value="OUP59063.1"/>
    <property type="molecule type" value="Genomic_DNA"/>
</dbReference>
<dbReference type="Proteomes" id="UP000195326">
    <property type="component" value="Unassembled WGS sequence"/>
</dbReference>
<protein>
    <recommendedName>
        <fullName evidence="1">DUF551 domain-containing protein</fullName>
    </recommendedName>
</protein>
<gene>
    <name evidence="2" type="ORF">B5F15_06235</name>
</gene>
<sequence length="120" mass="13424">MAEYIEREALLKAMITSDERINLFQAGIASARAVVASAPTADVTSVEWIRADERLPDDERDGETVLAIVSGKPHENITLCQAIMLAGYFGEEGWVVNEYPEWENPVVTHWMPLPELPKNK</sequence>
<proteinExistence type="predicted"/>
<reference evidence="3" key="1">
    <citation type="submission" date="2017-04" db="EMBL/GenBank/DDBJ databases">
        <title>Function of individual gut microbiota members based on whole genome sequencing of pure cultures obtained from chicken caecum.</title>
        <authorList>
            <person name="Medvecky M."/>
            <person name="Cejkova D."/>
            <person name="Polansky O."/>
            <person name="Karasova D."/>
            <person name="Kubasova T."/>
            <person name="Cizek A."/>
            <person name="Rychlik I."/>
        </authorList>
    </citation>
    <scope>NUCLEOTIDE SEQUENCE [LARGE SCALE GENOMIC DNA]</scope>
    <source>
        <strain evidence="3">An179</strain>
    </source>
</reference>
<dbReference type="InterPro" id="IPR007539">
    <property type="entry name" value="DUF551"/>
</dbReference>
<dbReference type="RefSeq" id="WP_087414750.1">
    <property type="nucleotide sequence ID" value="NZ_NFKL01000007.1"/>
</dbReference>
<dbReference type="Pfam" id="PF04448">
    <property type="entry name" value="DUF551"/>
    <property type="match status" value="1"/>
</dbReference>
<accession>A0A1Y4LQV5</accession>
<feature type="domain" description="DUF551" evidence="1">
    <location>
        <begin position="47"/>
        <end position="117"/>
    </location>
</feature>
<name>A0A1Y4LQV5_9FIRM</name>